<name>A0A084Y001_9PROT</name>
<dbReference type="RefSeq" id="WP_034926579.1">
    <property type="nucleotide sequence ID" value="NZ_JDSS02000024.1"/>
</dbReference>
<protein>
    <recommendedName>
        <fullName evidence="3">HNH endonuclease</fullName>
    </recommendedName>
</protein>
<accession>A0A084Y001</accession>
<organism evidence="1 2">
    <name type="scientific">Candidatus Accumulibacter vicinus</name>
    <dbReference type="NCBI Taxonomy" id="2954382"/>
    <lineage>
        <taxon>Bacteria</taxon>
        <taxon>Pseudomonadati</taxon>
        <taxon>Pseudomonadota</taxon>
        <taxon>Betaproteobacteria</taxon>
        <taxon>Candidatus Accumulibacter</taxon>
    </lineage>
</organism>
<dbReference type="EMBL" id="JDSS02000024">
    <property type="protein sequence ID" value="KFB68045.1"/>
    <property type="molecule type" value="Genomic_DNA"/>
</dbReference>
<reference evidence="1 2" key="1">
    <citation type="submission" date="2014-07" db="EMBL/GenBank/DDBJ databases">
        <title>Expanding our view of genomic diversity in Candidatus Accumulibacter clades.</title>
        <authorList>
            <person name="Skennerton C.T."/>
            <person name="Barr J.J."/>
            <person name="Slater F.R."/>
            <person name="Bond P.L."/>
            <person name="Tyson G.W."/>
        </authorList>
    </citation>
    <scope>NUCLEOTIDE SEQUENCE [LARGE SCALE GENOMIC DNA]</scope>
    <source>
        <strain evidence="2">SK-01</strain>
    </source>
</reference>
<dbReference type="STRING" id="1457154.CAPSK01_002637"/>
<dbReference type="AlphaFoldDB" id="A0A084Y001"/>
<evidence type="ECO:0000313" key="1">
    <source>
        <dbReference type="EMBL" id="KFB68045.1"/>
    </source>
</evidence>
<evidence type="ECO:0000313" key="2">
    <source>
        <dbReference type="Proteomes" id="UP000019812"/>
    </source>
</evidence>
<evidence type="ECO:0008006" key="3">
    <source>
        <dbReference type="Google" id="ProtNLM"/>
    </source>
</evidence>
<dbReference type="Proteomes" id="UP000019812">
    <property type="component" value="Unassembled WGS sequence"/>
</dbReference>
<gene>
    <name evidence="1" type="ORF">CAPSK01_002637</name>
</gene>
<sequence length="367" mass="40517">MLRPIVQPFCGAALHACRRLQEQLLAWLCDPAVSAGEITQANLRPGRVPTQIEADWLWHFLQKADGGRTLLDRALVIAGMSLAEKATLRTWGQAVAALAFQFQPNPPAWPRSKPKIPDAAWQAFRELMEAFYRKGLRSGLPYAANGTPVSSGGMTYAGFLRAFRAAHQLNPVAHAREVCVLCGGPLGQTPEVDHWIAVSAFPLLSVCADNLLPICGECNSTSNKGDQPVHTQGVFDDWFHPYLRPGHGALHLDYVLQTQSITCAATDAADTARVTNLDKLLNLASRWTREFKAEYAKQQSVLIGRERRRIARGQAEHTQAEIRAHLLTVQDELVATEPFHEVHRVLCAAMLEQSRVAAWQTELGLVT</sequence>
<proteinExistence type="predicted"/>
<comment type="caution">
    <text evidence="1">The sequence shown here is derived from an EMBL/GenBank/DDBJ whole genome shotgun (WGS) entry which is preliminary data.</text>
</comment>
<dbReference type="Gene3D" id="1.10.30.50">
    <property type="match status" value="1"/>
</dbReference>